<reference evidence="1" key="1">
    <citation type="submission" date="2022-12" db="EMBL/GenBank/DDBJ databases">
        <authorList>
            <person name="Petersen C."/>
        </authorList>
    </citation>
    <scope>NUCLEOTIDE SEQUENCE</scope>
    <source>
        <strain evidence="1">IBT 17660</strain>
    </source>
</reference>
<keyword evidence="2" id="KW-1185">Reference proteome</keyword>
<dbReference type="Proteomes" id="UP001147760">
    <property type="component" value="Unassembled WGS sequence"/>
</dbReference>
<name>A0A9X0BV16_9EURO</name>
<proteinExistence type="predicted"/>
<protein>
    <submittedName>
        <fullName evidence="1">Uncharacterized protein</fullName>
    </submittedName>
</protein>
<evidence type="ECO:0000313" key="2">
    <source>
        <dbReference type="Proteomes" id="UP001147760"/>
    </source>
</evidence>
<gene>
    <name evidence="1" type="ORF">N7530_000103</name>
</gene>
<reference evidence="1" key="2">
    <citation type="journal article" date="2023" name="IMA Fungus">
        <title>Comparative genomic study of the Penicillium genus elucidates a diverse pangenome and 15 lateral gene transfer events.</title>
        <authorList>
            <person name="Petersen C."/>
            <person name="Sorensen T."/>
            <person name="Nielsen M.R."/>
            <person name="Sondergaard T.E."/>
            <person name="Sorensen J.L."/>
            <person name="Fitzpatrick D.A."/>
            <person name="Frisvad J.C."/>
            <person name="Nielsen K.L."/>
        </authorList>
    </citation>
    <scope>NUCLEOTIDE SEQUENCE</scope>
    <source>
        <strain evidence="1">IBT 17660</strain>
    </source>
</reference>
<sequence>MSPPSTTRVLPGPFIAARHADRGANLHRTWCGETPLEVSINRNRCEIVKILIAPKAGTERLYQLGY</sequence>
<accession>A0A9X0BV16</accession>
<comment type="caution">
    <text evidence="1">The sequence shown here is derived from an EMBL/GenBank/DDBJ whole genome shotgun (WGS) entry which is preliminary data.</text>
</comment>
<dbReference type="EMBL" id="JAPWDO010000001">
    <property type="protein sequence ID" value="KAJ5485803.1"/>
    <property type="molecule type" value="Genomic_DNA"/>
</dbReference>
<evidence type="ECO:0000313" key="1">
    <source>
        <dbReference type="EMBL" id="KAJ5485803.1"/>
    </source>
</evidence>
<dbReference type="AlphaFoldDB" id="A0A9X0BV16"/>
<organism evidence="1 2">
    <name type="scientific">Penicillium desertorum</name>
    <dbReference type="NCBI Taxonomy" id="1303715"/>
    <lineage>
        <taxon>Eukaryota</taxon>
        <taxon>Fungi</taxon>
        <taxon>Dikarya</taxon>
        <taxon>Ascomycota</taxon>
        <taxon>Pezizomycotina</taxon>
        <taxon>Eurotiomycetes</taxon>
        <taxon>Eurotiomycetidae</taxon>
        <taxon>Eurotiales</taxon>
        <taxon>Aspergillaceae</taxon>
        <taxon>Penicillium</taxon>
    </lineage>
</organism>